<sequence>MRPIPQDGPARLMFFVQRRLVQLGWSRDDLFAHGGPSPSTLYKAYRLNREMDERTMHKLERAVGWEEESCRITLDGGEPTIRLSDQVETVKTRVDAAVAVSERVAVGRTAAELRDFLMGVAEQLREFYPDDQAPHQEAADAGAH</sequence>
<protein>
    <submittedName>
        <fullName evidence="1">Uncharacterized protein</fullName>
    </submittedName>
</protein>
<keyword evidence="2" id="KW-1185">Reference proteome</keyword>
<proteinExistence type="predicted"/>
<organism evidence="1 2">
    <name type="scientific">Mycobacterium aquaticum</name>
    <dbReference type="NCBI Taxonomy" id="1927124"/>
    <lineage>
        <taxon>Bacteria</taxon>
        <taxon>Bacillati</taxon>
        <taxon>Actinomycetota</taxon>
        <taxon>Actinomycetes</taxon>
        <taxon>Mycobacteriales</taxon>
        <taxon>Mycobacteriaceae</taxon>
        <taxon>Mycobacterium</taxon>
    </lineage>
</organism>
<dbReference type="Proteomes" id="UP000192448">
    <property type="component" value="Unassembled WGS sequence"/>
</dbReference>
<evidence type="ECO:0000313" key="1">
    <source>
        <dbReference type="EMBL" id="ORA29313.1"/>
    </source>
</evidence>
<comment type="caution">
    <text evidence="1">The sequence shown here is derived from an EMBL/GenBank/DDBJ whole genome shotgun (WGS) entry which is preliminary data.</text>
</comment>
<gene>
    <name evidence="1" type="ORF">BST13_27420</name>
</gene>
<name>A0A1X0AGX6_9MYCO</name>
<dbReference type="OrthoDB" id="4752361at2"/>
<dbReference type="STRING" id="1927124.BST13_27420"/>
<dbReference type="RefSeq" id="WP_142282849.1">
    <property type="nucleotide sequence ID" value="NZ_MVHF01000036.1"/>
</dbReference>
<dbReference type="EMBL" id="MVHF01000036">
    <property type="protein sequence ID" value="ORA29313.1"/>
    <property type="molecule type" value="Genomic_DNA"/>
</dbReference>
<dbReference type="AlphaFoldDB" id="A0A1X0AGX6"/>
<reference evidence="1 2" key="1">
    <citation type="submission" date="2017-02" db="EMBL/GenBank/DDBJ databases">
        <title>The new phylogeny of genus Mycobacterium.</title>
        <authorList>
            <person name="Tortoli E."/>
            <person name="Trovato A."/>
            <person name="Cirillo D.M."/>
        </authorList>
    </citation>
    <scope>NUCLEOTIDE SEQUENCE [LARGE SCALE GENOMIC DNA]</scope>
    <source>
        <strain evidence="1 2">RW6</strain>
    </source>
</reference>
<accession>A0A1X0AGX6</accession>
<evidence type="ECO:0000313" key="2">
    <source>
        <dbReference type="Proteomes" id="UP000192448"/>
    </source>
</evidence>